<keyword evidence="1" id="KW-0812">Transmembrane</keyword>
<proteinExistence type="predicted"/>
<protein>
    <submittedName>
        <fullName evidence="2">Uncharacterized protein</fullName>
    </submittedName>
</protein>
<dbReference type="Pfam" id="PF21833">
    <property type="entry name" value="DUF6893"/>
    <property type="match status" value="1"/>
</dbReference>
<reference evidence="2 3" key="1">
    <citation type="submission" date="2023-04" db="EMBL/GenBank/DDBJ databases">
        <title>Forest soil microbial communities from Buena Vista Peninsula, Colon Province, Panama.</title>
        <authorList>
            <person name="Bouskill N."/>
        </authorList>
    </citation>
    <scope>NUCLEOTIDE SEQUENCE [LARGE SCALE GENOMIC DNA]</scope>
    <source>
        <strain evidence="2 3">AC80</strain>
    </source>
</reference>
<accession>A0ABT6KT91</accession>
<organism evidence="2 3">
    <name type="scientific">Mycolicibacterium frederiksbergense</name>
    <dbReference type="NCBI Taxonomy" id="117567"/>
    <lineage>
        <taxon>Bacteria</taxon>
        <taxon>Bacillati</taxon>
        <taxon>Actinomycetota</taxon>
        <taxon>Actinomycetes</taxon>
        <taxon>Mycobacteriales</taxon>
        <taxon>Mycobacteriaceae</taxon>
        <taxon>Mycolicibacterium</taxon>
    </lineage>
</organism>
<dbReference type="Proteomes" id="UP001160130">
    <property type="component" value="Unassembled WGS sequence"/>
</dbReference>
<dbReference type="InterPro" id="IPR054188">
    <property type="entry name" value="DUF6893"/>
</dbReference>
<keyword evidence="3" id="KW-1185">Reference proteome</keyword>
<keyword evidence="1" id="KW-0472">Membrane</keyword>
<gene>
    <name evidence="2" type="ORF">M2272_000107</name>
</gene>
<dbReference type="EMBL" id="JARXVE010000001">
    <property type="protein sequence ID" value="MDH6193486.1"/>
    <property type="molecule type" value="Genomic_DNA"/>
</dbReference>
<name>A0ABT6KT91_9MYCO</name>
<feature type="transmembrane region" description="Helical" evidence="1">
    <location>
        <begin position="6"/>
        <end position="28"/>
    </location>
</feature>
<dbReference type="RefSeq" id="WP_372517055.1">
    <property type="nucleotide sequence ID" value="NZ_JARXVE010000001.1"/>
</dbReference>
<evidence type="ECO:0000256" key="1">
    <source>
        <dbReference type="SAM" id="Phobius"/>
    </source>
</evidence>
<evidence type="ECO:0000313" key="3">
    <source>
        <dbReference type="Proteomes" id="UP001160130"/>
    </source>
</evidence>
<keyword evidence="1" id="KW-1133">Transmembrane helix</keyword>
<evidence type="ECO:0000313" key="2">
    <source>
        <dbReference type="EMBL" id="MDH6193486.1"/>
    </source>
</evidence>
<sequence>MQVVGWIAVIAVAAVVVAGVTVGVRSIPDARRYLKMRRM</sequence>
<comment type="caution">
    <text evidence="2">The sequence shown here is derived from an EMBL/GenBank/DDBJ whole genome shotgun (WGS) entry which is preliminary data.</text>
</comment>